<dbReference type="OrthoDB" id="1114031at2"/>
<gene>
    <name evidence="1" type="ORF">JCM15548_11098</name>
</gene>
<name>A0A0E9LV10_9BACT</name>
<dbReference type="Proteomes" id="UP000032900">
    <property type="component" value="Unassembled WGS sequence"/>
</dbReference>
<sequence>MKTNYVSLIIGLALAFTSCEKDEVDLSNDYTRPEFSTSVESVVSMDAALEDVVEATGYEIDLFSGSTEAINSDFTEETASSATLKSGNTGWKSRYAAGQCPLITIESAEGGFPKTISLNYGEQTELANGRVLRGVIKIVLSEPLRNIGSKREVTFEGFSIDTIGVEGTKVFTTLKNANEREVNIVRNLIFTFPDASFIEHSSDKTRIWTAGLDTPFNHFDDVIEVTGFSTNRDSDENEYERKIVKRLVLKGNCRFIVSGAVEYYKNGQLFATIDYGNGECDNQATITTANGTFEFIIGRRLAWKNK</sequence>
<dbReference type="EMBL" id="BAZW01000005">
    <property type="protein sequence ID" value="GAO28951.1"/>
    <property type="molecule type" value="Genomic_DNA"/>
</dbReference>
<dbReference type="AlphaFoldDB" id="A0A0E9LV10"/>
<evidence type="ECO:0000313" key="2">
    <source>
        <dbReference type="Proteomes" id="UP000032900"/>
    </source>
</evidence>
<protein>
    <recommendedName>
        <fullName evidence="3">Lipoprotein</fullName>
    </recommendedName>
</protein>
<organism evidence="1 2">
    <name type="scientific">Geofilum rubicundum JCM 15548</name>
    <dbReference type="NCBI Taxonomy" id="1236989"/>
    <lineage>
        <taxon>Bacteria</taxon>
        <taxon>Pseudomonadati</taxon>
        <taxon>Bacteroidota</taxon>
        <taxon>Bacteroidia</taxon>
        <taxon>Marinilabiliales</taxon>
        <taxon>Marinilabiliaceae</taxon>
        <taxon>Geofilum</taxon>
    </lineage>
</organism>
<dbReference type="STRING" id="1236989.JCM15548_11098"/>
<comment type="caution">
    <text evidence="1">The sequence shown here is derived from an EMBL/GenBank/DDBJ whole genome shotgun (WGS) entry which is preliminary data.</text>
</comment>
<dbReference type="RefSeq" id="WP_062122698.1">
    <property type="nucleotide sequence ID" value="NZ_BAZW01000005.1"/>
</dbReference>
<evidence type="ECO:0000313" key="1">
    <source>
        <dbReference type="EMBL" id="GAO28951.1"/>
    </source>
</evidence>
<dbReference type="PROSITE" id="PS51257">
    <property type="entry name" value="PROKAR_LIPOPROTEIN"/>
    <property type="match status" value="1"/>
</dbReference>
<evidence type="ECO:0008006" key="3">
    <source>
        <dbReference type="Google" id="ProtNLM"/>
    </source>
</evidence>
<proteinExistence type="predicted"/>
<keyword evidence="2" id="KW-1185">Reference proteome</keyword>
<accession>A0A0E9LV10</accession>
<reference evidence="1 2" key="1">
    <citation type="journal article" date="2015" name="Microbes Environ.">
        <title>Distribution and evolution of nitrogen fixation genes in the phylum bacteroidetes.</title>
        <authorList>
            <person name="Inoue J."/>
            <person name="Oshima K."/>
            <person name="Suda W."/>
            <person name="Sakamoto M."/>
            <person name="Iino T."/>
            <person name="Noda S."/>
            <person name="Hongoh Y."/>
            <person name="Hattori M."/>
            <person name="Ohkuma M."/>
        </authorList>
    </citation>
    <scope>NUCLEOTIDE SEQUENCE [LARGE SCALE GENOMIC DNA]</scope>
    <source>
        <strain evidence="1">JCM 15548</strain>
    </source>
</reference>